<dbReference type="AlphaFoldDB" id="A0A448WW56"/>
<evidence type="ECO:0000313" key="2">
    <source>
        <dbReference type="EMBL" id="VEL21607.1"/>
    </source>
</evidence>
<feature type="region of interest" description="Disordered" evidence="1">
    <location>
        <begin position="578"/>
        <end position="607"/>
    </location>
</feature>
<name>A0A448WW56_9PLAT</name>
<proteinExistence type="predicted"/>
<protein>
    <submittedName>
        <fullName evidence="2">Uncharacterized protein</fullName>
    </submittedName>
</protein>
<sequence length="607" mass="68753">MTTSSSNRSWSVTEEPLSSIISNPVLAVEGTLANSLLDSDSESLSATESGLPQLTNINTTDSLISISQSEILANFSTLKKFVFKRDLPTVGISESIKTGNETHVLKQNFYDKSGSQSIYEQYSLLTSSETYERTHYLGIDERKEYIKGKRELEMGKIKVDAIPSVEDTSGLIQERIEKDHDRLYDEKQGALDMIKNMDEKNENSTKLCIITKLEIQNEPAMEQKEGQLAVIKNKDEMKGIEETESKFDDTFKEDTRNLELRRNISVKLLEMAQESRLAYDTTQTKVEDDTVACEQRQIEEAEYALVDGLSSVHLGFKPLIDSKTSKIEIRDPRPIKSTSPVDFSPSASFLFRSLSAEAYKKTPWQCLCKTKSKSRQELGGDTTVSRLSASPTCSILDEEPAIIDKTSDATSWSVASSEVFMSVTQSEIIESPLPSLPQNPKKMKQEPHQRKPDCSQRPLHPHNLQCNATDKESVIDSHKCLVQNEYKPIFRMAKPYVGRRKSLQKLQQEEEITKTSEMAKTQLGGWFLQKREEKLEGSDFISTKARDECRPTRMQKHWNPTIKPAITQLSSLSIESGEHKVRGRQDQKRAAAARAQDRHWHRQQVCL</sequence>
<keyword evidence="3" id="KW-1185">Reference proteome</keyword>
<feature type="region of interest" description="Disordered" evidence="1">
    <location>
        <begin position="431"/>
        <end position="458"/>
    </location>
</feature>
<dbReference type="EMBL" id="CAAALY010052181">
    <property type="protein sequence ID" value="VEL21607.1"/>
    <property type="molecule type" value="Genomic_DNA"/>
</dbReference>
<feature type="compositionally biased region" description="Basic and acidic residues" evidence="1">
    <location>
        <begin position="578"/>
        <end position="589"/>
    </location>
</feature>
<organism evidence="2 3">
    <name type="scientific">Protopolystoma xenopodis</name>
    <dbReference type="NCBI Taxonomy" id="117903"/>
    <lineage>
        <taxon>Eukaryota</taxon>
        <taxon>Metazoa</taxon>
        <taxon>Spiralia</taxon>
        <taxon>Lophotrochozoa</taxon>
        <taxon>Platyhelminthes</taxon>
        <taxon>Monogenea</taxon>
        <taxon>Polyopisthocotylea</taxon>
        <taxon>Polystomatidea</taxon>
        <taxon>Polystomatidae</taxon>
        <taxon>Protopolystoma</taxon>
    </lineage>
</organism>
<reference evidence="2" key="1">
    <citation type="submission" date="2018-11" db="EMBL/GenBank/DDBJ databases">
        <authorList>
            <consortium name="Pathogen Informatics"/>
        </authorList>
    </citation>
    <scope>NUCLEOTIDE SEQUENCE</scope>
</reference>
<feature type="compositionally biased region" description="Basic and acidic residues" evidence="1">
    <location>
        <begin position="443"/>
        <end position="454"/>
    </location>
</feature>
<dbReference type="Proteomes" id="UP000784294">
    <property type="component" value="Unassembled WGS sequence"/>
</dbReference>
<accession>A0A448WW56</accession>
<evidence type="ECO:0000313" key="3">
    <source>
        <dbReference type="Proteomes" id="UP000784294"/>
    </source>
</evidence>
<gene>
    <name evidence="2" type="ORF">PXEA_LOCUS15047</name>
</gene>
<comment type="caution">
    <text evidence="2">The sequence shown here is derived from an EMBL/GenBank/DDBJ whole genome shotgun (WGS) entry which is preliminary data.</text>
</comment>
<evidence type="ECO:0000256" key="1">
    <source>
        <dbReference type="SAM" id="MobiDB-lite"/>
    </source>
</evidence>